<protein>
    <submittedName>
        <fullName evidence="2">Uncharacterized protein</fullName>
    </submittedName>
</protein>
<evidence type="ECO:0000256" key="1">
    <source>
        <dbReference type="SAM" id="Phobius"/>
    </source>
</evidence>
<keyword evidence="1" id="KW-0472">Membrane</keyword>
<feature type="transmembrane region" description="Helical" evidence="1">
    <location>
        <begin position="202"/>
        <end position="227"/>
    </location>
</feature>
<organism evidence="2 3">
    <name type="scientific">Reticulibacter mediterranei</name>
    <dbReference type="NCBI Taxonomy" id="2778369"/>
    <lineage>
        <taxon>Bacteria</taxon>
        <taxon>Bacillati</taxon>
        <taxon>Chloroflexota</taxon>
        <taxon>Ktedonobacteria</taxon>
        <taxon>Ktedonobacterales</taxon>
        <taxon>Reticulibacteraceae</taxon>
        <taxon>Reticulibacter</taxon>
    </lineage>
</organism>
<feature type="transmembrane region" description="Helical" evidence="1">
    <location>
        <begin position="125"/>
        <end position="150"/>
    </location>
</feature>
<keyword evidence="1" id="KW-0812">Transmembrane</keyword>
<evidence type="ECO:0000313" key="3">
    <source>
        <dbReference type="Proteomes" id="UP000597444"/>
    </source>
</evidence>
<gene>
    <name evidence="2" type="ORF">KSF_045780</name>
</gene>
<dbReference type="AlphaFoldDB" id="A0A8J3IPG8"/>
<proteinExistence type="predicted"/>
<feature type="transmembrane region" description="Helical" evidence="1">
    <location>
        <begin position="80"/>
        <end position="105"/>
    </location>
</feature>
<dbReference type="RefSeq" id="WP_220205262.1">
    <property type="nucleotide sequence ID" value="NZ_BNJK01000001.1"/>
</dbReference>
<dbReference type="EMBL" id="BNJK01000001">
    <property type="protein sequence ID" value="GHO94530.1"/>
    <property type="molecule type" value="Genomic_DNA"/>
</dbReference>
<evidence type="ECO:0000313" key="2">
    <source>
        <dbReference type="EMBL" id="GHO94530.1"/>
    </source>
</evidence>
<keyword evidence="1" id="KW-1133">Transmembrane helix</keyword>
<sequence length="282" mass="30434">MMRGILNGTLVGLLAGFPYSLSLWQAMGSDMLANALLTAGLFAFLGLGAFLLADVLIHFEAAKIRPAETFTWSWRGMCYGFLKSLSLALLGALLIGLIGVILDGIVNGVGDIPSILRRILLIESWFLWAYGPFFALIGGLFGAVTGAISGNFIDVRNITTPNQGIRRSMRNGVLVGGACMVIGGMVGGLFGEAITVQDTTHFLVFALVFGPLIGIVCGLRVGGVTCIQHFTLRWLLRDADALPWRYARFLDFAAERVLLRKVGGGYSFVHRLLLDYFAGLEP</sequence>
<comment type="caution">
    <text evidence="2">The sequence shown here is derived from an EMBL/GenBank/DDBJ whole genome shotgun (WGS) entry which is preliminary data.</text>
</comment>
<accession>A0A8J3IPG8</accession>
<keyword evidence="3" id="KW-1185">Reference proteome</keyword>
<reference evidence="2" key="1">
    <citation type="submission" date="2020-10" db="EMBL/GenBank/DDBJ databases">
        <title>Taxonomic study of unclassified bacteria belonging to the class Ktedonobacteria.</title>
        <authorList>
            <person name="Yabe S."/>
            <person name="Wang C.M."/>
            <person name="Zheng Y."/>
            <person name="Sakai Y."/>
            <person name="Cavaletti L."/>
            <person name="Monciardini P."/>
            <person name="Donadio S."/>
        </authorList>
    </citation>
    <scope>NUCLEOTIDE SEQUENCE</scope>
    <source>
        <strain evidence="2">ID150040</strain>
    </source>
</reference>
<feature type="transmembrane region" description="Helical" evidence="1">
    <location>
        <begin position="32"/>
        <end position="59"/>
    </location>
</feature>
<name>A0A8J3IPG8_9CHLR</name>
<dbReference type="Proteomes" id="UP000597444">
    <property type="component" value="Unassembled WGS sequence"/>
</dbReference>
<feature type="transmembrane region" description="Helical" evidence="1">
    <location>
        <begin position="171"/>
        <end position="190"/>
    </location>
</feature>